<dbReference type="Proteomes" id="UP001301442">
    <property type="component" value="Chromosome"/>
</dbReference>
<dbReference type="InterPro" id="IPR027417">
    <property type="entry name" value="P-loop_NTPase"/>
</dbReference>
<keyword evidence="1" id="KW-0813">Transport</keyword>
<dbReference type="InterPro" id="IPR015854">
    <property type="entry name" value="ABC_transpr_LolD-like"/>
</dbReference>
<gene>
    <name evidence="5" type="ORF">RI844_06735</name>
</gene>
<sequence length="239" mass="26448">MNNQEHIDSTLIDIDNINKTYVIGEQPLQVLKGVTLTVNKGDYLSIMGPSGSGKSTLLNMIGLLDRPDSGEYCIKDSATMNLQEEQRAALRRAHVGFIFQNFHLIARLTAAENAELPLMLAGVGVKARRAKVLKVFARLGIQDRADHLPKQLSGGQMQRVAIARAMVLEPDILLADEPTGNLDQSSGREVVELLEELNQQGITLIIVTHDQQLGVRARRQLTMLDGEIFEDKRTNETAR</sequence>
<feature type="domain" description="ABC transporter" evidence="4">
    <location>
        <begin position="12"/>
        <end position="239"/>
    </location>
</feature>
<accession>A0ABZ0GSV4</accession>
<dbReference type="Gene3D" id="3.40.50.300">
    <property type="entry name" value="P-loop containing nucleotide triphosphate hydrolases"/>
    <property type="match status" value="1"/>
</dbReference>
<protein>
    <submittedName>
        <fullName evidence="5">ABC transporter ATP-binding protein</fullName>
    </submittedName>
</protein>
<dbReference type="InterPro" id="IPR003593">
    <property type="entry name" value="AAA+_ATPase"/>
</dbReference>
<reference evidence="5 6" key="1">
    <citation type="submission" date="2023-09" db="EMBL/GenBank/DDBJ databases">
        <authorList>
            <person name="Qi X."/>
        </authorList>
    </citation>
    <scope>NUCLEOTIDE SEQUENCE [LARGE SCALE GENOMIC DNA]</scope>
    <source>
        <strain evidence="5 6">S1-1</strain>
    </source>
</reference>
<dbReference type="InterPro" id="IPR017871">
    <property type="entry name" value="ABC_transporter-like_CS"/>
</dbReference>
<evidence type="ECO:0000256" key="3">
    <source>
        <dbReference type="ARBA" id="ARBA00022840"/>
    </source>
</evidence>
<dbReference type="InterPro" id="IPR003439">
    <property type="entry name" value="ABC_transporter-like_ATP-bd"/>
</dbReference>
<evidence type="ECO:0000256" key="1">
    <source>
        <dbReference type="ARBA" id="ARBA00022448"/>
    </source>
</evidence>
<dbReference type="PANTHER" id="PTHR24220">
    <property type="entry name" value="IMPORT ATP-BINDING PROTEIN"/>
    <property type="match status" value="1"/>
</dbReference>
<dbReference type="SMART" id="SM00382">
    <property type="entry name" value="AAA"/>
    <property type="match status" value="1"/>
</dbReference>
<evidence type="ECO:0000313" key="6">
    <source>
        <dbReference type="Proteomes" id="UP001301442"/>
    </source>
</evidence>
<evidence type="ECO:0000256" key="2">
    <source>
        <dbReference type="ARBA" id="ARBA00022741"/>
    </source>
</evidence>
<dbReference type="EMBL" id="CP136600">
    <property type="protein sequence ID" value="WOH38910.1"/>
    <property type="molecule type" value="Genomic_DNA"/>
</dbReference>
<keyword evidence="2" id="KW-0547">Nucleotide-binding</keyword>
<dbReference type="InterPro" id="IPR017911">
    <property type="entry name" value="MacB-like_ATP-bd"/>
</dbReference>
<proteinExistence type="predicted"/>
<keyword evidence="6" id="KW-1185">Reference proteome</keyword>
<keyword evidence="3 5" id="KW-0067">ATP-binding</keyword>
<dbReference type="PANTHER" id="PTHR24220:SF86">
    <property type="entry name" value="ABC TRANSPORTER ABCH.1"/>
    <property type="match status" value="1"/>
</dbReference>
<dbReference type="SUPFAM" id="SSF52540">
    <property type="entry name" value="P-loop containing nucleoside triphosphate hydrolases"/>
    <property type="match status" value="1"/>
</dbReference>
<dbReference type="GO" id="GO:0005524">
    <property type="term" value="F:ATP binding"/>
    <property type="evidence" value="ECO:0007669"/>
    <property type="project" value="UniProtKB-KW"/>
</dbReference>
<evidence type="ECO:0000259" key="4">
    <source>
        <dbReference type="PROSITE" id="PS50893"/>
    </source>
</evidence>
<dbReference type="RefSeq" id="WP_348397676.1">
    <property type="nucleotide sequence ID" value="NZ_CP136600.1"/>
</dbReference>
<organism evidence="5 6">
    <name type="scientific">Thalassotalea fonticola</name>
    <dbReference type="NCBI Taxonomy" id="3065649"/>
    <lineage>
        <taxon>Bacteria</taxon>
        <taxon>Pseudomonadati</taxon>
        <taxon>Pseudomonadota</taxon>
        <taxon>Gammaproteobacteria</taxon>
        <taxon>Alteromonadales</taxon>
        <taxon>Colwelliaceae</taxon>
        <taxon>Thalassotalea</taxon>
    </lineage>
</organism>
<evidence type="ECO:0000313" key="5">
    <source>
        <dbReference type="EMBL" id="WOH38910.1"/>
    </source>
</evidence>
<dbReference type="PROSITE" id="PS50893">
    <property type="entry name" value="ABC_TRANSPORTER_2"/>
    <property type="match status" value="1"/>
</dbReference>
<name>A0ABZ0GSV4_9GAMM</name>
<dbReference type="CDD" id="cd03255">
    <property type="entry name" value="ABC_MJ0796_LolCDE_FtsE"/>
    <property type="match status" value="1"/>
</dbReference>
<dbReference type="Pfam" id="PF00005">
    <property type="entry name" value="ABC_tran"/>
    <property type="match status" value="1"/>
</dbReference>
<dbReference type="PROSITE" id="PS00211">
    <property type="entry name" value="ABC_TRANSPORTER_1"/>
    <property type="match status" value="1"/>
</dbReference>